<reference evidence="1 2" key="1">
    <citation type="journal article" date="2013" name="ISME J.">
        <title>Comparative genomics of pathogenic lineages of Vibrio nigripulchritudo identifies virulence-associated traits.</title>
        <authorList>
            <person name="Goudenege D."/>
            <person name="Labreuche Y."/>
            <person name="Krin E."/>
            <person name="Ansquer D."/>
            <person name="Mangenot S."/>
            <person name="Calteau A."/>
            <person name="Medigue C."/>
            <person name="Mazel D."/>
            <person name="Polz M.F."/>
            <person name="Le Roux F."/>
        </authorList>
    </citation>
    <scope>NUCLEOTIDE SEQUENCE [LARGE SCALE GENOMIC DNA]</scope>
    <source>
        <strain evidence="1 2">SOn1</strain>
    </source>
</reference>
<evidence type="ECO:0000313" key="1">
    <source>
        <dbReference type="EMBL" id="CCO46899.1"/>
    </source>
</evidence>
<dbReference type="Proteomes" id="UP000018211">
    <property type="component" value="Unassembled WGS sequence"/>
</dbReference>
<accession>A0AAV2VQE3</accession>
<dbReference type="RefSeq" id="WP_022611913.1">
    <property type="nucleotide sequence ID" value="NZ_LK391965.1"/>
</dbReference>
<dbReference type="Pfam" id="PF20090">
    <property type="entry name" value="DUF6482"/>
    <property type="match status" value="1"/>
</dbReference>
<gene>
    <name evidence="1" type="ORF">VIBNISOn1_1920019</name>
</gene>
<evidence type="ECO:0008006" key="3">
    <source>
        <dbReference type="Google" id="ProtNLM"/>
    </source>
</evidence>
<dbReference type="AlphaFoldDB" id="A0AAV2VQE3"/>
<comment type="caution">
    <text evidence="1">The sequence shown here is derived from an EMBL/GenBank/DDBJ whole genome shotgun (WGS) entry which is preliminary data.</text>
</comment>
<name>A0AAV2VQE3_9VIBR</name>
<proteinExistence type="predicted"/>
<dbReference type="EMBL" id="CAOF01000104">
    <property type="protein sequence ID" value="CCO46899.1"/>
    <property type="molecule type" value="Genomic_DNA"/>
</dbReference>
<dbReference type="InterPro" id="IPR045508">
    <property type="entry name" value="DUF6482"/>
</dbReference>
<organism evidence="1 2">
    <name type="scientific">Vibrio nigripulchritudo SOn1</name>
    <dbReference type="NCBI Taxonomy" id="1238450"/>
    <lineage>
        <taxon>Bacteria</taxon>
        <taxon>Pseudomonadati</taxon>
        <taxon>Pseudomonadota</taxon>
        <taxon>Gammaproteobacteria</taxon>
        <taxon>Vibrionales</taxon>
        <taxon>Vibrionaceae</taxon>
        <taxon>Vibrio</taxon>
    </lineage>
</organism>
<protein>
    <recommendedName>
        <fullName evidence="3">Lysyl-tRNA synthetase</fullName>
    </recommendedName>
</protein>
<sequence length="101" mass="11624">MQREQLNHWVHAKHIEQGEEPKIFVISCANLSSYLLAVEYKHKLEPIKGKNEPLHFDSLELVKAALHKMGVHTAYLRLHNVYDECGESGVAPYHDIELSIH</sequence>
<evidence type="ECO:0000313" key="2">
    <source>
        <dbReference type="Proteomes" id="UP000018211"/>
    </source>
</evidence>